<dbReference type="SUPFAM" id="SSF63491">
    <property type="entry name" value="BAG domain"/>
    <property type="match status" value="1"/>
</dbReference>
<dbReference type="Proteomes" id="UP001270362">
    <property type="component" value="Unassembled WGS sequence"/>
</dbReference>
<dbReference type="InterPro" id="IPR036533">
    <property type="entry name" value="BAG_dom_sf"/>
</dbReference>
<feature type="compositionally biased region" description="Acidic residues" evidence="1">
    <location>
        <begin position="74"/>
        <end position="85"/>
    </location>
</feature>
<evidence type="ECO:0000313" key="4">
    <source>
        <dbReference type="Proteomes" id="UP001270362"/>
    </source>
</evidence>
<organism evidence="3 4">
    <name type="scientific">Podospora appendiculata</name>
    <dbReference type="NCBI Taxonomy" id="314037"/>
    <lineage>
        <taxon>Eukaryota</taxon>
        <taxon>Fungi</taxon>
        <taxon>Dikarya</taxon>
        <taxon>Ascomycota</taxon>
        <taxon>Pezizomycotina</taxon>
        <taxon>Sordariomycetes</taxon>
        <taxon>Sordariomycetidae</taxon>
        <taxon>Sordariales</taxon>
        <taxon>Podosporaceae</taxon>
        <taxon>Podospora</taxon>
    </lineage>
</organism>
<feature type="region of interest" description="Disordered" evidence="1">
    <location>
        <begin position="531"/>
        <end position="562"/>
    </location>
</feature>
<feature type="compositionally biased region" description="Low complexity" evidence="1">
    <location>
        <begin position="538"/>
        <end position="552"/>
    </location>
</feature>
<dbReference type="GO" id="GO:0051087">
    <property type="term" value="F:protein-folding chaperone binding"/>
    <property type="evidence" value="ECO:0007669"/>
    <property type="project" value="InterPro"/>
</dbReference>
<accession>A0AAE0X6J8</accession>
<feature type="region of interest" description="Disordered" evidence="1">
    <location>
        <begin position="209"/>
        <end position="254"/>
    </location>
</feature>
<feature type="domain" description="C2H2-type" evidence="2">
    <location>
        <begin position="375"/>
        <end position="397"/>
    </location>
</feature>
<dbReference type="InterPro" id="IPR003103">
    <property type="entry name" value="BAG_domain"/>
</dbReference>
<feature type="compositionally biased region" description="Low complexity" evidence="1">
    <location>
        <begin position="232"/>
        <end position="246"/>
    </location>
</feature>
<dbReference type="AlphaFoldDB" id="A0AAE0X6J8"/>
<proteinExistence type="predicted"/>
<sequence length="870" mass="98529">MASISENIKDELGRFRVWIANIGAHQSGRSSLDYRLRDASNIKTQVVKLLQNLTDSLNDEHGSPLDEESKSAAPEEETDSEDEDEPALEDELCQILFSIVEVINCLFRLSVSIRNPTPHDRFKRSAFTDTSTYEPYDIGHVRMKFPSAEGPIVDRVGKSISRRRQFFKYRELHHQKLARGLEHDSDELAVPEDTGKSTIASSIPQHLKTSMTGNRMNPETVNEDELSDGGRSQATSYATASTTNTARPKIPPMPKQATGEPFECPFCFQIILVTSKAAWKKHVFADLRPYVCLSTDCPLPDQDFRRRHHWVSHVKQLHWKTWTCPEKGCAGSHHFESAMQMKSHILKEHPNASDSKQLESLLLLSEQPKSLGRSAECPLCHAVLGNFTQYQRHVGRHQEDLALFALPSLEADGSDQDRDEDEEEDVDKSELEESHEAEDVKGEWPDFFKGDRESGVEEEPNREPRELRSWWSFVKESGMHDWVDELFKPLDEPDRSGHLFNRPTSPSSNKTLDESATDSYIEALGHSAPVPLAPSSRAASLTQASPSQAAAANPKDEVEDSAEMQEAAEQLKALSHVRHMSDEILSVMDPSPGPDDDVLLMKYRGVTYPEHFPAYSIGDGKLYVRDLQDRMALFLNIPLTQAREILMRYKGETLKDPHAPLHEYGVKHNSEIVVFKALETPGTYSSRSKDDDTHNRDDIFQREIDETIYKLEAPETPRTLREWMRSDDTFIETTTAFSTLLDRLNTELRPDDLSYRAAPSISSDDRDNAPERSEARSADVQRTTDKISALSVNFNKEFLPLCIAFIANPPENPDERKAEQYRLAEMLMQKVLLPVNAIEACGLPGLRKIRRTLIRRVSETLRAMGEKLNE</sequence>
<name>A0AAE0X6J8_9PEZI</name>
<dbReference type="Pfam" id="PF26082">
    <property type="entry name" value="zf-C2H2_AcuF"/>
    <property type="match status" value="1"/>
</dbReference>
<feature type="compositionally biased region" description="Basic and acidic residues" evidence="1">
    <location>
        <begin position="428"/>
        <end position="465"/>
    </location>
</feature>
<feature type="compositionally biased region" description="Acidic residues" evidence="1">
    <location>
        <begin position="412"/>
        <end position="427"/>
    </location>
</feature>
<feature type="domain" description="C2H2-type" evidence="2">
    <location>
        <begin position="290"/>
        <end position="318"/>
    </location>
</feature>
<feature type="compositionally biased region" description="Basic and acidic residues" evidence="1">
    <location>
        <begin position="763"/>
        <end position="781"/>
    </location>
</feature>
<dbReference type="PANTHER" id="PTHR35391:SF7">
    <property type="entry name" value="C2H2-TYPE DOMAIN-CONTAINING PROTEIN"/>
    <property type="match status" value="1"/>
</dbReference>
<evidence type="ECO:0000256" key="1">
    <source>
        <dbReference type="SAM" id="MobiDB-lite"/>
    </source>
</evidence>
<feature type="domain" description="C2H2-type" evidence="2">
    <location>
        <begin position="322"/>
        <end position="349"/>
    </location>
</feature>
<keyword evidence="4" id="KW-1185">Reference proteome</keyword>
<dbReference type="EMBL" id="JAULSO010000003">
    <property type="protein sequence ID" value="KAK3685899.1"/>
    <property type="molecule type" value="Genomic_DNA"/>
</dbReference>
<dbReference type="SMART" id="SM00355">
    <property type="entry name" value="ZnF_C2H2"/>
    <property type="match status" value="3"/>
</dbReference>
<dbReference type="Pfam" id="PF02179">
    <property type="entry name" value="BAG"/>
    <property type="match status" value="1"/>
</dbReference>
<gene>
    <name evidence="3" type="ORF">B0T22DRAFT_482821</name>
</gene>
<reference evidence="3" key="1">
    <citation type="journal article" date="2023" name="Mol. Phylogenet. Evol.">
        <title>Genome-scale phylogeny and comparative genomics of the fungal order Sordariales.</title>
        <authorList>
            <person name="Hensen N."/>
            <person name="Bonometti L."/>
            <person name="Westerberg I."/>
            <person name="Brannstrom I.O."/>
            <person name="Guillou S."/>
            <person name="Cros-Aarteil S."/>
            <person name="Calhoun S."/>
            <person name="Haridas S."/>
            <person name="Kuo A."/>
            <person name="Mondo S."/>
            <person name="Pangilinan J."/>
            <person name="Riley R."/>
            <person name="LaButti K."/>
            <person name="Andreopoulos B."/>
            <person name="Lipzen A."/>
            <person name="Chen C."/>
            <person name="Yan M."/>
            <person name="Daum C."/>
            <person name="Ng V."/>
            <person name="Clum A."/>
            <person name="Steindorff A."/>
            <person name="Ohm R.A."/>
            <person name="Martin F."/>
            <person name="Silar P."/>
            <person name="Natvig D.O."/>
            <person name="Lalanne C."/>
            <person name="Gautier V."/>
            <person name="Ament-Velasquez S.L."/>
            <person name="Kruys A."/>
            <person name="Hutchinson M.I."/>
            <person name="Powell A.J."/>
            <person name="Barry K."/>
            <person name="Miller A.N."/>
            <person name="Grigoriev I.V."/>
            <person name="Debuchy R."/>
            <person name="Gladieux P."/>
            <person name="Hiltunen Thoren M."/>
            <person name="Johannesson H."/>
        </authorList>
    </citation>
    <scope>NUCLEOTIDE SEQUENCE</scope>
    <source>
        <strain evidence="3">CBS 314.62</strain>
    </source>
</reference>
<feature type="region of interest" description="Disordered" evidence="1">
    <location>
        <begin position="57"/>
        <end position="85"/>
    </location>
</feature>
<evidence type="ECO:0000259" key="2">
    <source>
        <dbReference type="SMART" id="SM00355"/>
    </source>
</evidence>
<dbReference type="PANTHER" id="PTHR35391">
    <property type="entry name" value="C2H2-TYPE DOMAIN-CONTAINING PROTEIN-RELATED"/>
    <property type="match status" value="1"/>
</dbReference>
<comment type="caution">
    <text evidence="3">The sequence shown here is derived from an EMBL/GenBank/DDBJ whole genome shotgun (WGS) entry which is preliminary data.</text>
</comment>
<feature type="region of interest" description="Disordered" evidence="1">
    <location>
        <begin position="755"/>
        <end position="781"/>
    </location>
</feature>
<feature type="region of interest" description="Disordered" evidence="1">
    <location>
        <begin position="410"/>
        <end position="465"/>
    </location>
</feature>
<dbReference type="InterPro" id="IPR058925">
    <property type="entry name" value="zf-C2H2_AcuF"/>
</dbReference>
<dbReference type="InterPro" id="IPR013087">
    <property type="entry name" value="Znf_C2H2_type"/>
</dbReference>
<dbReference type="Gene3D" id="1.20.58.120">
    <property type="entry name" value="BAG domain"/>
    <property type="match status" value="1"/>
</dbReference>
<feature type="compositionally biased region" description="Basic and acidic residues" evidence="1">
    <location>
        <begin position="58"/>
        <end position="70"/>
    </location>
</feature>
<evidence type="ECO:0000313" key="3">
    <source>
        <dbReference type="EMBL" id="KAK3685899.1"/>
    </source>
</evidence>
<protein>
    <recommendedName>
        <fullName evidence="2">C2H2-type domain-containing protein</fullName>
    </recommendedName>
</protein>
<feature type="compositionally biased region" description="Polar residues" evidence="1">
    <location>
        <begin position="209"/>
        <end position="220"/>
    </location>
</feature>
<reference evidence="3" key="2">
    <citation type="submission" date="2023-06" db="EMBL/GenBank/DDBJ databases">
        <authorList>
            <consortium name="Lawrence Berkeley National Laboratory"/>
            <person name="Haridas S."/>
            <person name="Hensen N."/>
            <person name="Bonometti L."/>
            <person name="Westerberg I."/>
            <person name="Brannstrom I.O."/>
            <person name="Guillou S."/>
            <person name="Cros-Aarteil S."/>
            <person name="Calhoun S."/>
            <person name="Kuo A."/>
            <person name="Mondo S."/>
            <person name="Pangilinan J."/>
            <person name="Riley R."/>
            <person name="Labutti K."/>
            <person name="Andreopoulos B."/>
            <person name="Lipzen A."/>
            <person name="Chen C."/>
            <person name="Yanf M."/>
            <person name="Daum C."/>
            <person name="Ng V."/>
            <person name="Clum A."/>
            <person name="Steindorff A."/>
            <person name="Ohm R."/>
            <person name="Martin F."/>
            <person name="Silar P."/>
            <person name="Natvig D."/>
            <person name="Lalanne C."/>
            <person name="Gautier V."/>
            <person name="Ament-Velasquez S.L."/>
            <person name="Kruys A."/>
            <person name="Hutchinson M.I."/>
            <person name="Powell A.J."/>
            <person name="Barry K."/>
            <person name="Miller A.N."/>
            <person name="Grigoriev I.V."/>
            <person name="Debuchy R."/>
            <person name="Gladieux P."/>
            <person name="Thoren M.H."/>
            <person name="Johannesson H."/>
        </authorList>
    </citation>
    <scope>NUCLEOTIDE SEQUENCE</scope>
    <source>
        <strain evidence="3">CBS 314.62</strain>
    </source>
</reference>
<dbReference type="SUPFAM" id="SSF54236">
    <property type="entry name" value="Ubiquitin-like"/>
    <property type="match status" value="1"/>
</dbReference>
<dbReference type="InterPro" id="IPR029071">
    <property type="entry name" value="Ubiquitin-like_domsf"/>
</dbReference>